<dbReference type="SUPFAM" id="SSF51679">
    <property type="entry name" value="Bacterial luciferase-like"/>
    <property type="match status" value="1"/>
</dbReference>
<dbReference type="InterPro" id="IPR011251">
    <property type="entry name" value="Luciferase-like_dom"/>
</dbReference>
<dbReference type="GO" id="GO:0016705">
    <property type="term" value="F:oxidoreductase activity, acting on paired donors, with incorporation or reduction of molecular oxygen"/>
    <property type="evidence" value="ECO:0007669"/>
    <property type="project" value="InterPro"/>
</dbReference>
<sequence length="283" mass="30653">VNLVADAGIDHMFFADHVSFRIGHGHDGMVTGAALANLHPTLGIYLGVYLLALRHPVPVARQLANLAEMAPGRISFGIGVGGDDRHEVEVCGVDPRTRGKRTDESLDVLQQLLSGATVDHQGEFFSFEQARIVPTPTPPIPFYVGGRSDAALRRAGRYANGWLGAWCSSQRYAEALTVFDHATEQAGRKIEADHGIQLWVGVGVDQTEAASFVGPAMEGFYRVPFDKFARYTPHGTIDDIVDFLAPYLEAGCRHFNLTPVATSAEAGIEAIGEVGDRLRRMAD</sequence>
<protein>
    <recommendedName>
        <fullName evidence="2">Luciferase-like domain-containing protein</fullName>
    </recommendedName>
</protein>
<name>A0A381PAU1_9ZZZZ</name>
<dbReference type="InterPro" id="IPR036661">
    <property type="entry name" value="Luciferase-like_sf"/>
</dbReference>
<dbReference type="PANTHER" id="PTHR43244">
    <property type="match status" value="1"/>
</dbReference>
<dbReference type="InterPro" id="IPR050564">
    <property type="entry name" value="F420-G6PD/mer"/>
</dbReference>
<feature type="domain" description="Luciferase-like" evidence="2">
    <location>
        <begin position="5"/>
        <end position="213"/>
    </location>
</feature>
<dbReference type="Pfam" id="PF00296">
    <property type="entry name" value="Bac_luciferase"/>
    <property type="match status" value="1"/>
</dbReference>
<feature type="non-terminal residue" evidence="3">
    <location>
        <position position="1"/>
    </location>
</feature>
<accession>A0A381PAU1</accession>
<dbReference type="AlphaFoldDB" id="A0A381PAU1"/>
<proteinExistence type="predicted"/>
<organism evidence="3">
    <name type="scientific">marine metagenome</name>
    <dbReference type="NCBI Taxonomy" id="408172"/>
    <lineage>
        <taxon>unclassified sequences</taxon>
        <taxon>metagenomes</taxon>
        <taxon>ecological metagenomes</taxon>
    </lineage>
</organism>
<gene>
    <name evidence="3" type="ORF">METZ01_LOCUS16956</name>
</gene>
<evidence type="ECO:0000256" key="1">
    <source>
        <dbReference type="ARBA" id="ARBA00023002"/>
    </source>
</evidence>
<reference evidence="3" key="1">
    <citation type="submission" date="2018-05" db="EMBL/GenBank/DDBJ databases">
        <authorList>
            <person name="Lanie J.A."/>
            <person name="Ng W.-L."/>
            <person name="Kazmierczak K.M."/>
            <person name="Andrzejewski T.M."/>
            <person name="Davidsen T.M."/>
            <person name="Wayne K.J."/>
            <person name="Tettelin H."/>
            <person name="Glass J.I."/>
            <person name="Rusch D."/>
            <person name="Podicherti R."/>
            <person name="Tsui H.-C.T."/>
            <person name="Winkler M.E."/>
        </authorList>
    </citation>
    <scope>NUCLEOTIDE SEQUENCE</scope>
</reference>
<dbReference type="Gene3D" id="3.20.20.30">
    <property type="entry name" value="Luciferase-like domain"/>
    <property type="match status" value="1"/>
</dbReference>
<evidence type="ECO:0000313" key="3">
    <source>
        <dbReference type="EMBL" id="SUZ64102.1"/>
    </source>
</evidence>
<evidence type="ECO:0000259" key="2">
    <source>
        <dbReference type="Pfam" id="PF00296"/>
    </source>
</evidence>
<keyword evidence="1" id="KW-0560">Oxidoreductase</keyword>
<dbReference type="PANTHER" id="PTHR43244:SF1">
    <property type="entry name" value="5,10-METHYLENETETRAHYDROMETHANOPTERIN REDUCTASE"/>
    <property type="match status" value="1"/>
</dbReference>
<dbReference type="EMBL" id="UINC01000928">
    <property type="protein sequence ID" value="SUZ64102.1"/>
    <property type="molecule type" value="Genomic_DNA"/>
</dbReference>